<evidence type="ECO:0000313" key="1">
    <source>
        <dbReference type="EMBL" id="HEO41347.1"/>
    </source>
</evidence>
<comment type="caution">
    <text evidence="1">The sequence shown here is derived from an EMBL/GenBank/DDBJ whole genome shotgun (WGS) entry which is preliminary data.</text>
</comment>
<name>A0A831XFY5_9DEIN</name>
<organism evidence="1">
    <name type="scientific">Thermus islandicus</name>
    <dbReference type="NCBI Taxonomy" id="540988"/>
    <lineage>
        <taxon>Bacteria</taxon>
        <taxon>Thermotogati</taxon>
        <taxon>Deinococcota</taxon>
        <taxon>Deinococci</taxon>
        <taxon>Thermales</taxon>
        <taxon>Thermaceae</taxon>
        <taxon>Thermus</taxon>
    </lineage>
</organism>
<dbReference type="InterPro" id="IPR019660">
    <property type="entry name" value="Put_sensory_transdc_reg_YbjN"/>
</dbReference>
<dbReference type="AlphaFoldDB" id="A0A831XFY5"/>
<sequence length="115" mass="12968">MKGRGVVPWLPHTKVIKSHQQPLGAVLYLLDCQEGRCESLQLYAGFSMEKPTTLERINAWNWEHRFSRAYLDADGDPALEADLDLSGEVAEGAIRAFLDLFEKSLRAFAAWIGFD</sequence>
<accession>A0A831XFY5</accession>
<dbReference type="Pfam" id="PF10722">
    <property type="entry name" value="YbjN"/>
    <property type="match status" value="1"/>
</dbReference>
<reference evidence="1" key="1">
    <citation type="journal article" date="2020" name="mSystems">
        <title>Genome- and Community-Level Interaction Insights into Carbon Utilization and Element Cycling Functions of Hydrothermarchaeota in Hydrothermal Sediment.</title>
        <authorList>
            <person name="Zhou Z."/>
            <person name="Liu Y."/>
            <person name="Xu W."/>
            <person name="Pan J."/>
            <person name="Luo Z.H."/>
            <person name="Li M."/>
        </authorList>
    </citation>
    <scope>NUCLEOTIDE SEQUENCE [LARGE SCALE GENOMIC DNA]</scope>
    <source>
        <strain evidence="1">SpSt-189</strain>
    </source>
</reference>
<dbReference type="EMBL" id="DSHZ01000013">
    <property type="protein sequence ID" value="HEO41347.1"/>
    <property type="molecule type" value="Genomic_DNA"/>
</dbReference>
<protein>
    <submittedName>
        <fullName evidence="1">YbjN domain-containing protein</fullName>
    </submittedName>
</protein>
<dbReference type="CDD" id="cd17511">
    <property type="entry name" value="YbjN_AmyR-like"/>
    <property type="match status" value="1"/>
</dbReference>
<gene>
    <name evidence="1" type="ORF">ENP09_00270</name>
</gene>
<proteinExistence type="predicted"/>